<proteinExistence type="predicted"/>
<dbReference type="EMBL" id="BLJE01000005">
    <property type="protein sequence ID" value="GFE66558.1"/>
    <property type="molecule type" value="Genomic_DNA"/>
</dbReference>
<evidence type="ECO:0000313" key="2">
    <source>
        <dbReference type="Proteomes" id="UP000436822"/>
    </source>
</evidence>
<comment type="caution">
    <text evidence="1">The sequence shown here is derived from an EMBL/GenBank/DDBJ whole genome shotgun (WGS) entry which is preliminary data.</text>
</comment>
<reference evidence="1 2" key="1">
    <citation type="submission" date="2019-12" db="EMBL/GenBank/DDBJ databases">
        <title>Litoreibacter badius sp. nov., a novel bacteriochlorophyll a-containing bacterium in the genus Litoreibacter.</title>
        <authorList>
            <person name="Kanamuro M."/>
            <person name="Takabe Y."/>
            <person name="Mori K."/>
            <person name="Takaichi S."/>
            <person name="Hanada S."/>
        </authorList>
    </citation>
    <scope>NUCLEOTIDE SEQUENCE [LARGE SCALE GENOMIC DNA]</scope>
    <source>
        <strain evidence="1 2">K6</strain>
    </source>
</reference>
<gene>
    <name evidence="1" type="ORF">KIN_36320</name>
</gene>
<keyword evidence="2" id="KW-1185">Reference proteome</keyword>
<dbReference type="Proteomes" id="UP000436822">
    <property type="component" value="Unassembled WGS sequence"/>
</dbReference>
<sequence length="141" mass="16227">MERTSIFFRSDLFPADQDEIDYASREKHPELIYTNALCNFLTKELAKTGYSVLPGEEDQRGIYREKCQYLPVEHDEPFALGIFCGSYLDGHGILVHPQNAYAWKGFRRYHAEPVAMPLFTAIVRLLNETEGISELEHGWKG</sequence>
<organism evidence="1 2">
    <name type="scientific">Litoreibacter roseus</name>
    <dbReference type="NCBI Taxonomy" id="2601869"/>
    <lineage>
        <taxon>Bacteria</taxon>
        <taxon>Pseudomonadati</taxon>
        <taxon>Pseudomonadota</taxon>
        <taxon>Alphaproteobacteria</taxon>
        <taxon>Rhodobacterales</taxon>
        <taxon>Roseobacteraceae</taxon>
        <taxon>Litoreibacter</taxon>
    </lineage>
</organism>
<evidence type="ECO:0000313" key="1">
    <source>
        <dbReference type="EMBL" id="GFE66558.1"/>
    </source>
</evidence>
<dbReference type="AlphaFoldDB" id="A0A6N6JMN3"/>
<dbReference type="RefSeq" id="WP_159809714.1">
    <property type="nucleotide sequence ID" value="NZ_BLJE01000005.1"/>
</dbReference>
<name>A0A6N6JMN3_9RHOB</name>
<protein>
    <submittedName>
        <fullName evidence="1">Uncharacterized protein</fullName>
    </submittedName>
</protein>
<accession>A0A6N6JMN3</accession>